<proteinExistence type="predicted"/>
<accession>A0A4Z2CLN2</accession>
<feature type="transmembrane region" description="Helical" evidence="1">
    <location>
        <begin position="12"/>
        <end position="30"/>
    </location>
</feature>
<keyword evidence="1" id="KW-0812">Transmembrane</keyword>
<evidence type="ECO:0000256" key="1">
    <source>
        <dbReference type="SAM" id="Phobius"/>
    </source>
</evidence>
<comment type="caution">
    <text evidence="2">The sequence shown here is derived from an EMBL/GenBank/DDBJ whole genome shotgun (WGS) entry which is preliminary data.</text>
</comment>
<dbReference type="EMBL" id="SKCS01000598">
    <property type="protein sequence ID" value="TNN05116.1"/>
    <property type="molecule type" value="Genomic_DNA"/>
</dbReference>
<organism evidence="2 3">
    <name type="scientific">Schistosoma japonicum</name>
    <name type="common">Blood fluke</name>
    <dbReference type="NCBI Taxonomy" id="6182"/>
    <lineage>
        <taxon>Eukaryota</taxon>
        <taxon>Metazoa</taxon>
        <taxon>Spiralia</taxon>
        <taxon>Lophotrochozoa</taxon>
        <taxon>Platyhelminthes</taxon>
        <taxon>Trematoda</taxon>
        <taxon>Digenea</taxon>
        <taxon>Strigeidida</taxon>
        <taxon>Schistosomatoidea</taxon>
        <taxon>Schistosomatidae</taxon>
        <taxon>Schistosoma</taxon>
    </lineage>
</organism>
<evidence type="ECO:0000313" key="3">
    <source>
        <dbReference type="Proteomes" id="UP000311919"/>
    </source>
</evidence>
<protein>
    <submittedName>
        <fullName evidence="2">Uncharacterized protein</fullName>
    </submittedName>
</protein>
<keyword evidence="1" id="KW-1133">Transmembrane helix</keyword>
<dbReference type="AlphaFoldDB" id="A0A4Z2CLN2"/>
<keyword evidence="1" id="KW-0472">Membrane</keyword>
<sequence>MTVIVQISNMRTIVIILTMMTVYWSFIDAFDIGKLSSSLGNLGQLQNEHTTSYWMIKDNLGKSGNNLFKLRRRRSKDNTPIWECSHIIHPSQTLIHVDE</sequence>
<reference evidence="2 3" key="1">
    <citation type="submission" date="2019-03" db="EMBL/GenBank/DDBJ databases">
        <title>An improved genome assembly of the fluke Schistosoma japonicum.</title>
        <authorList>
            <person name="Hu W."/>
            <person name="Luo F."/>
            <person name="Yin M."/>
            <person name="Mo X."/>
            <person name="Sun C."/>
            <person name="Wu Q."/>
            <person name="Zhu B."/>
            <person name="Xiang M."/>
            <person name="Wang J."/>
            <person name="Wang Y."/>
            <person name="Zhang T."/>
            <person name="Xu B."/>
            <person name="Zheng H."/>
            <person name="Feng Z."/>
        </authorList>
    </citation>
    <scope>NUCLEOTIDE SEQUENCE [LARGE SCALE GENOMIC DNA]</scope>
    <source>
        <strain evidence="2">HuSjv2</strain>
        <tissue evidence="2">Worms</tissue>
    </source>
</reference>
<gene>
    <name evidence="2" type="ORF">EWB00_009655</name>
</gene>
<name>A0A4Z2CLN2_SCHJA</name>
<keyword evidence="3" id="KW-1185">Reference proteome</keyword>
<dbReference type="Proteomes" id="UP000311919">
    <property type="component" value="Unassembled WGS sequence"/>
</dbReference>
<evidence type="ECO:0000313" key="2">
    <source>
        <dbReference type="EMBL" id="TNN05116.1"/>
    </source>
</evidence>